<sequence length="636" mass="71485">METVIRFSLSQNKDVAHLIEVSHSGTMNLLLASKDLLVCIKCKPSVHMGCSDLPCSKLETYSWSCSTCTDRQTMRFKSNKSSVPAEANKQQEKKEAASTSGSSSTFCSTKTWPSFQIPLKKQWHRRQAFMDNLDSDSEKVNPFLAALENKKPEPFSNCLKDLDKSSNETFVKTNHFPIQPFSSQNIGFFRPKPKGLVDGLSRFFTPTNKRKSRVAISSLGDSLTLDEEIQASHPAENNFSGTRLCDQTLTDNVRNSDLVTESKLQTNRDVSTLPSANNSSPSSLQASLNASSSSTPSLNLLHSVKPNGSGQLKNLFDSLSHLYTASTDSRKRGSKNSVNSVSSPKRHCKKPSSTCTDKDFNPSLFCDRNSTGDVLFGKDKVSEVDEEEKQTGLESDASSFVSSDCSMSIKKQERFKIEGSLSTFAQSDTLNYSQLFSSVPENRIFGSPAVQRDDLSVSSVCKTEVEDNYKGMRKFIYKYLLKMSELFCLSSGTSLNKLNKLYLCEFCLKFMKTMKTLQRHLLKCSLRHPPADEIYRKGDLSVFEVDGGLNKTYCQNLCLLAKLFLDHKTLFFDVEPFLFYVLTKNDKKGCHFVGYFSKERFCQQRYNVSCVMVMPQHQRQGYGRFLIDFSKSNLNI</sequence>
<dbReference type="GO" id="GO:0010484">
    <property type="term" value="F:histone H3 acetyltransferase activity"/>
    <property type="evidence" value="ECO:0007669"/>
    <property type="project" value="TreeGrafter"/>
</dbReference>
<dbReference type="EMBL" id="BGPR01006711">
    <property type="protein sequence ID" value="GBN21251.1"/>
    <property type="molecule type" value="Genomic_DNA"/>
</dbReference>
<feature type="region of interest" description="Disordered" evidence="11">
    <location>
        <begin position="256"/>
        <end position="305"/>
    </location>
</feature>
<evidence type="ECO:0000256" key="5">
    <source>
        <dbReference type="ARBA" id="ARBA00022723"/>
    </source>
</evidence>
<dbReference type="EC" id="2.3.1.48" evidence="3"/>
<dbReference type="InterPro" id="IPR050603">
    <property type="entry name" value="MYST_HAT"/>
</dbReference>
<feature type="domain" description="MYST-type HAT" evidence="12">
    <location>
        <begin position="460"/>
        <end position="636"/>
    </location>
</feature>
<keyword evidence="14" id="KW-1185">Reference proteome</keyword>
<dbReference type="PANTHER" id="PTHR10615">
    <property type="entry name" value="HISTONE ACETYLTRANSFERASE"/>
    <property type="match status" value="1"/>
</dbReference>
<gene>
    <name evidence="13" type="primary">KAT6B_1</name>
    <name evidence="13" type="ORF">AVEN_205899_1</name>
</gene>
<comment type="similarity">
    <text evidence="2">Belongs to the MYST (SAS/MOZ) family.</text>
</comment>
<evidence type="ECO:0000256" key="4">
    <source>
        <dbReference type="ARBA" id="ARBA00022679"/>
    </source>
</evidence>
<dbReference type="CDD" id="cd04301">
    <property type="entry name" value="NAT_SF"/>
    <property type="match status" value="1"/>
</dbReference>
<dbReference type="InterPro" id="IPR016181">
    <property type="entry name" value="Acyl_CoA_acyltransferase"/>
</dbReference>
<evidence type="ECO:0000256" key="9">
    <source>
        <dbReference type="ARBA" id="ARBA00022990"/>
    </source>
</evidence>
<keyword evidence="5" id="KW-0479">Metal-binding</keyword>
<reference evidence="13 14" key="1">
    <citation type="journal article" date="2019" name="Sci. Rep.">
        <title>Orb-weaving spider Araneus ventricosus genome elucidates the spidroin gene catalogue.</title>
        <authorList>
            <person name="Kono N."/>
            <person name="Nakamura H."/>
            <person name="Ohtoshi R."/>
            <person name="Moran D.A.P."/>
            <person name="Shinohara A."/>
            <person name="Yoshida Y."/>
            <person name="Fujiwara M."/>
            <person name="Mori M."/>
            <person name="Tomita M."/>
            <person name="Arakawa K."/>
        </authorList>
    </citation>
    <scope>NUCLEOTIDE SEQUENCE [LARGE SCALE GENOMIC DNA]</scope>
</reference>
<dbReference type="InterPro" id="IPR002717">
    <property type="entry name" value="HAT_MYST-type"/>
</dbReference>
<feature type="compositionally biased region" description="Low complexity" evidence="11">
    <location>
        <begin position="271"/>
        <end position="301"/>
    </location>
</feature>
<dbReference type="PANTHER" id="PTHR10615:SF217">
    <property type="entry name" value="HISTONE ACETYLTRANSFERASE"/>
    <property type="match status" value="1"/>
</dbReference>
<evidence type="ECO:0000256" key="6">
    <source>
        <dbReference type="ARBA" id="ARBA00022771"/>
    </source>
</evidence>
<comment type="subcellular location">
    <subcellularLocation>
        <location evidence="1">Nucleus</location>
    </subcellularLocation>
</comment>
<evidence type="ECO:0000313" key="14">
    <source>
        <dbReference type="Proteomes" id="UP000499080"/>
    </source>
</evidence>
<keyword evidence="8" id="KW-0156">Chromatin regulator</keyword>
<evidence type="ECO:0000256" key="11">
    <source>
        <dbReference type="SAM" id="MobiDB-lite"/>
    </source>
</evidence>
<feature type="region of interest" description="Disordered" evidence="11">
    <location>
        <begin position="79"/>
        <end position="106"/>
    </location>
</feature>
<protein>
    <recommendedName>
        <fullName evidence="3">histone acetyltransferase</fullName>
        <ecNumber evidence="3">2.3.1.48</ecNumber>
    </recommendedName>
</protein>
<feature type="compositionally biased region" description="Polar residues" evidence="11">
    <location>
        <begin position="256"/>
        <end position="270"/>
    </location>
</feature>
<organism evidence="13 14">
    <name type="scientific">Araneus ventricosus</name>
    <name type="common">Orbweaver spider</name>
    <name type="synonym">Epeira ventricosa</name>
    <dbReference type="NCBI Taxonomy" id="182803"/>
    <lineage>
        <taxon>Eukaryota</taxon>
        <taxon>Metazoa</taxon>
        <taxon>Ecdysozoa</taxon>
        <taxon>Arthropoda</taxon>
        <taxon>Chelicerata</taxon>
        <taxon>Arachnida</taxon>
        <taxon>Araneae</taxon>
        <taxon>Araneomorphae</taxon>
        <taxon>Entelegynae</taxon>
        <taxon>Araneoidea</taxon>
        <taxon>Araneidae</taxon>
        <taxon>Araneus</taxon>
    </lineage>
</organism>
<dbReference type="SUPFAM" id="SSF57903">
    <property type="entry name" value="FYVE/PHD zinc finger"/>
    <property type="match status" value="1"/>
</dbReference>
<dbReference type="Pfam" id="PF01853">
    <property type="entry name" value="MOZ_SAS"/>
    <property type="match status" value="1"/>
</dbReference>
<comment type="caution">
    <text evidence="13">The sequence shown here is derived from an EMBL/GenBank/DDBJ whole genome shotgun (WGS) entry which is preliminary data.</text>
</comment>
<dbReference type="AlphaFoldDB" id="A0A4Y2M2Q7"/>
<dbReference type="GO" id="GO:0003712">
    <property type="term" value="F:transcription coregulator activity"/>
    <property type="evidence" value="ECO:0007669"/>
    <property type="project" value="TreeGrafter"/>
</dbReference>
<dbReference type="SUPFAM" id="SSF55729">
    <property type="entry name" value="Acyl-CoA N-acyltransferases (Nat)"/>
    <property type="match status" value="1"/>
</dbReference>
<proteinExistence type="inferred from homology"/>
<dbReference type="OrthoDB" id="6426317at2759"/>
<name>A0A4Y2M2Q7_ARAVE</name>
<dbReference type="GO" id="GO:0005634">
    <property type="term" value="C:nucleus"/>
    <property type="evidence" value="ECO:0007669"/>
    <property type="project" value="UniProtKB-SubCell"/>
</dbReference>
<dbReference type="GO" id="GO:0006357">
    <property type="term" value="P:regulation of transcription by RNA polymerase II"/>
    <property type="evidence" value="ECO:0007669"/>
    <property type="project" value="TreeGrafter"/>
</dbReference>
<keyword evidence="9" id="KW-0007">Acetylation</keyword>
<dbReference type="InterPro" id="IPR013083">
    <property type="entry name" value="Znf_RING/FYVE/PHD"/>
</dbReference>
<dbReference type="GO" id="GO:0070776">
    <property type="term" value="C:MOZ/MORF histone acetyltransferase complex"/>
    <property type="evidence" value="ECO:0007669"/>
    <property type="project" value="TreeGrafter"/>
</dbReference>
<feature type="region of interest" description="Disordered" evidence="11">
    <location>
        <begin position="326"/>
        <end position="355"/>
    </location>
</feature>
<dbReference type="GO" id="GO:0003682">
    <property type="term" value="F:chromatin binding"/>
    <property type="evidence" value="ECO:0007669"/>
    <property type="project" value="TreeGrafter"/>
</dbReference>
<dbReference type="Gene3D" id="3.30.60.60">
    <property type="entry name" value="N-acetyl transferase-like"/>
    <property type="match status" value="1"/>
</dbReference>
<dbReference type="Proteomes" id="UP000499080">
    <property type="component" value="Unassembled WGS sequence"/>
</dbReference>
<dbReference type="InterPro" id="IPR011011">
    <property type="entry name" value="Znf_FYVE_PHD"/>
</dbReference>
<dbReference type="Gene3D" id="3.40.630.30">
    <property type="match status" value="1"/>
</dbReference>
<dbReference type="Gene3D" id="3.30.40.10">
    <property type="entry name" value="Zinc/RING finger domain, C3HC4 (zinc finger)"/>
    <property type="match status" value="1"/>
</dbReference>
<evidence type="ECO:0000259" key="12">
    <source>
        <dbReference type="PROSITE" id="PS51726"/>
    </source>
</evidence>
<keyword evidence="4 13" id="KW-0808">Transferase</keyword>
<dbReference type="FunFam" id="3.40.630.30:FF:000001">
    <property type="entry name" value="Histone acetyltransferase"/>
    <property type="match status" value="1"/>
</dbReference>
<keyword evidence="6" id="KW-0863">Zinc-finger</keyword>
<accession>A0A4Y2M2Q7</accession>
<dbReference type="GO" id="GO:0008270">
    <property type="term" value="F:zinc ion binding"/>
    <property type="evidence" value="ECO:0007669"/>
    <property type="project" value="UniProtKB-KW"/>
</dbReference>
<evidence type="ECO:0000256" key="7">
    <source>
        <dbReference type="ARBA" id="ARBA00022833"/>
    </source>
</evidence>
<evidence type="ECO:0000256" key="1">
    <source>
        <dbReference type="ARBA" id="ARBA00004123"/>
    </source>
</evidence>
<evidence type="ECO:0000256" key="10">
    <source>
        <dbReference type="ARBA" id="ARBA00023242"/>
    </source>
</evidence>
<dbReference type="PROSITE" id="PS51726">
    <property type="entry name" value="MYST_HAT"/>
    <property type="match status" value="1"/>
</dbReference>
<evidence type="ECO:0000256" key="8">
    <source>
        <dbReference type="ARBA" id="ARBA00022853"/>
    </source>
</evidence>
<evidence type="ECO:0000256" key="3">
    <source>
        <dbReference type="ARBA" id="ARBA00013184"/>
    </source>
</evidence>
<dbReference type="InterPro" id="IPR040706">
    <property type="entry name" value="Zf-MYST"/>
</dbReference>
<keyword evidence="10" id="KW-0539">Nucleus</keyword>
<evidence type="ECO:0000256" key="2">
    <source>
        <dbReference type="ARBA" id="ARBA00010107"/>
    </source>
</evidence>
<evidence type="ECO:0000313" key="13">
    <source>
        <dbReference type="EMBL" id="GBN21251.1"/>
    </source>
</evidence>
<dbReference type="Pfam" id="PF17772">
    <property type="entry name" value="zf-MYST"/>
    <property type="match status" value="1"/>
</dbReference>
<keyword evidence="7" id="KW-0862">Zinc</keyword>